<dbReference type="InterPro" id="IPR010255">
    <property type="entry name" value="Haem_peroxidase_sf"/>
</dbReference>
<protein>
    <recommendedName>
        <fullName evidence="2">Tubulin beta chain</fullName>
    </recommendedName>
    <alternativeName>
        <fullName evidence="7">Beta-tubulin</fullName>
    </alternativeName>
</protein>
<dbReference type="InterPro" id="IPR003008">
    <property type="entry name" value="Tubulin_FtsZ_GTPase"/>
</dbReference>
<dbReference type="InterPro" id="IPR000217">
    <property type="entry name" value="Tubulin"/>
</dbReference>
<evidence type="ECO:0000256" key="5">
    <source>
        <dbReference type="ARBA" id="ARBA00022741"/>
    </source>
</evidence>
<comment type="similarity">
    <text evidence="1">Belongs to the tubulin family.</text>
</comment>
<dbReference type="SUPFAM" id="SSF55307">
    <property type="entry name" value="Tubulin C-terminal domain-like"/>
    <property type="match status" value="1"/>
</dbReference>
<keyword evidence="6" id="KW-0342">GTP-binding</keyword>
<sequence length="1516" mass="168144">MAADGARPQESTGKEGQFQSSKREIIQIQIGKAGNAIGNCFWRELCDEHMIVTNNDQLRGCLEDGEPGGHGYLDVFFNEGRKRSHGTRHVPRAILMDTNMGDLATVAQDPRIGDLYRPENIIGNDESSGNCYAKAFHTEGPDLADRCLEMVRKEVEKCNCLQGVQFTHSASGGTGTGLTGLVLKTLRDYLDRQSKCVMQSFVLAPAPGISDVVLEPYNSALCFQDLLEYTDQVFLFDNKALSEICQKALEQDMPKMADLNRVVALCMSGITSCLRYTGPLNADLRKLQTNLVPFKNAHFLISGLAPLTAKTSEKYRKSTVLDLAQQMFSKDNVTVKCDPLNPGDEYHGILKARFLASWASWRGDYQTKEVDKVLHDFQKDGSRFDKFFPDWIPNSIASNICKEKDIQKDSRVVFTSNNTSVHEVFDRCIKVWDSLYRSRAYVHVYEQDGISVHDLVESRNIVNYISDAYKEFARWEDKFFEQDGGGGYNKPVIRDRAVENDEQLTIAEELKKLWEGEMYIEQVSHRPVPIQSPIMKLLLVGIATAFQAVEKVLNSEPKCPIRSGKKLDKGRNSECQAFPHSPWQSMAPVLKFIAVATETWSLATLRIVDYKVLELVKNSATALSWIVLADEMEALDLPFPDTPVGADQPLFVEKRPTCCGRPGHTAGTLAVANMKDGSATSDFKAFELASLLWSFAKLGTADTMTPAGGALVAASGRACGRKQVVGPLFRAATSRLMACMPGAGFRSLATAAWAFATARQELANIVWAYGTIGHRDDQLFRLIAEAGRPRPVALATEGSRHLAVSRAMMRATECVLRLQDFKMQVKRSDQHPDENRELSNTFWGFASNDFYDEAFFHKALILAQGMQLQPQHVANILWAAARLQRKHPAARQAALHMIPRCLAFLTSFKPQEVASTAHAVAKIFSSEAAPFSLALSEEVCEEDQNSLLQASKEATHFRGTPNETLRALPALLARGDVFPYEMMTCPGEQALTTRQMLSSDYDAVIAKVQGLYNGLSKKCDGDVCPQADWAGCVLRIAGHDFMDYVKKDGRGGSDGCLDLSDPDNAGLADCMYQGADHGVSIADAYVDFCEKVSLADFVVMAANAVIKSTREEVLKKYPTRKPFDLKSVFRYGRTTLKRCSWAVGRLPNPENSCADVKKVFVNHMGLSWKEAAALMGVHTLGRGHKGNSGYDGWWSDSKNSRMFNNDYFVSLGAKGWGPDKKVGGNAMKNQWVRVDKGLKKEERTGKEMMLNTDMCLVWTNDGSGKVDMNAKTAPKYGCNCAWIGPLEAPNGWKKYKDGEFCGSKNVPDDFNEGWPKQRNNCCGVMQSGGDGVDCGDPRYPKGPAWNYVKAFMLNEDTWLSAFSASWKVATENGFQGLKLRINLHPAFLAAVEQQVLQRLKASDHGALVVFFRVQTPRAAAAVQCPQLAALEAQLAATVAHELVNFKSKELRSLAFTRSVKLGIVHQDTEPNVEELRRWCVEVSRAVPQGLEEPDKAMEMSGTMEMRLDAQRRQELL</sequence>
<feature type="region of interest" description="Disordered" evidence="9">
    <location>
        <begin position="1"/>
        <end position="21"/>
    </location>
</feature>
<dbReference type="SMART" id="SM00865">
    <property type="entry name" value="Tubulin_C"/>
    <property type="match status" value="1"/>
</dbReference>
<dbReference type="InterPro" id="IPR002453">
    <property type="entry name" value="Beta_tubulin"/>
</dbReference>
<evidence type="ECO:0000313" key="13">
    <source>
        <dbReference type="Proteomes" id="UP001642464"/>
    </source>
</evidence>
<organism evidence="12 13">
    <name type="scientific">Durusdinium trenchii</name>
    <dbReference type="NCBI Taxonomy" id="1381693"/>
    <lineage>
        <taxon>Eukaryota</taxon>
        <taxon>Sar</taxon>
        <taxon>Alveolata</taxon>
        <taxon>Dinophyceae</taxon>
        <taxon>Suessiales</taxon>
        <taxon>Symbiodiniaceae</taxon>
        <taxon>Durusdinium</taxon>
    </lineage>
</organism>
<dbReference type="InterPro" id="IPR018316">
    <property type="entry name" value="Tubulin/FtsZ_2-layer-sand-dom"/>
</dbReference>
<dbReference type="Gene3D" id="1.10.520.10">
    <property type="match status" value="1"/>
</dbReference>
<accession>A0ABP0R6T4</accession>
<evidence type="ECO:0000313" key="12">
    <source>
        <dbReference type="EMBL" id="CAK9096300.1"/>
    </source>
</evidence>
<reference evidence="12 13" key="1">
    <citation type="submission" date="2024-02" db="EMBL/GenBank/DDBJ databases">
        <authorList>
            <person name="Chen Y."/>
            <person name="Shah S."/>
            <person name="Dougan E. K."/>
            <person name="Thang M."/>
            <person name="Chan C."/>
        </authorList>
    </citation>
    <scope>NUCLEOTIDE SEQUENCE [LARGE SCALE GENOMIC DNA]</scope>
</reference>
<evidence type="ECO:0000256" key="9">
    <source>
        <dbReference type="SAM" id="MobiDB-lite"/>
    </source>
</evidence>
<dbReference type="SUPFAM" id="SSF52490">
    <property type="entry name" value="Tubulin nucleotide-binding domain-like"/>
    <property type="match status" value="1"/>
</dbReference>
<evidence type="ECO:0000256" key="8">
    <source>
        <dbReference type="RuleBase" id="RU004241"/>
    </source>
</evidence>
<feature type="domain" description="Tubulin/FtsZ GTPase" evidence="10">
    <location>
        <begin position="73"/>
        <end position="278"/>
    </location>
</feature>
<dbReference type="PANTHER" id="PTHR11588">
    <property type="entry name" value="TUBULIN"/>
    <property type="match status" value="1"/>
</dbReference>
<evidence type="ECO:0000259" key="10">
    <source>
        <dbReference type="SMART" id="SM00864"/>
    </source>
</evidence>
<dbReference type="InterPro" id="IPR002016">
    <property type="entry name" value="Haem_peroxidase"/>
</dbReference>
<dbReference type="Gene3D" id="1.10.420.10">
    <property type="entry name" value="Peroxidase, domain 2"/>
    <property type="match status" value="1"/>
</dbReference>
<dbReference type="Pfam" id="PF00141">
    <property type="entry name" value="peroxidase"/>
    <property type="match status" value="1"/>
</dbReference>
<dbReference type="Gene3D" id="3.30.1330.20">
    <property type="entry name" value="Tubulin/FtsZ, C-terminal domain"/>
    <property type="match status" value="1"/>
</dbReference>
<dbReference type="Pfam" id="PF03953">
    <property type="entry name" value="Tubulin_C"/>
    <property type="match status" value="1"/>
</dbReference>
<evidence type="ECO:0000256" key="2">
    <source>
        <dbReference type="ARBA" id="ARBA00013288"/>
    </source>
</evidence>
<dbReference type="InterPro" id="IPR036525">
    <property type="entry name" value="Tubulin/FtsZ_GTPase_sf"/>
</dbReference>
<proteinExistence type="inferred from homology"/>
<dbReference type="InterPro" id="IPR019793">
    <property type="entry name" value="Peroxidases_heam-ligand_BS"/>
</dbReference>
<feature type="domain" description="Tubulin/FtsZ 2-layer sandwich" evidence="11">
    <location>
        <begin position="280"/>
        <end position="430"/>
    </location>
</feature>
<dbReference type="Gene3D" id="3.40.50.1440">
    <property type="entry name" value="Tubulin/FtsZ, GTPase domain"/>
    <property type="match status" value="1"/>
</dbReference>
<dbReference type="CDD" id="cd02187">
    <property type="entry name" value="beta_tubulin"/>
    <property type="match status" value="1"/>
</dbReference>
<dbReference type="Gene3D" id="1.10.287.600">
    <property type="entry name" value="Helix hairpin bin"/>
    <property type="match status" value="1"/>
</dbReference>
<dbReference type="SUPFAM" id="SSF48113">
    <property type="entry name" value="Heme-dependent peroxidases"/>
    <property type="match status" value="1"/>
</dbReference>
<dbReference type="Proteomes" id="UP001642464">
    <property type="component" value="Unassembled WGS sequence"/>
</dbReference>
<dbReference type="InterPro" id="IPR023123">
    <property type="entry name" value="Tubulin_C"/>
</dbReference>
<dbReference type="Pfam" id="PF00091">
    <property type="entry name" value="Tubulin"/>
    <property type="match status" value="1"/>
</dbReference>
<dbReference type="InterPro" id="IPR037103">
    <property type="entry name" value="Tubulin/FtsZ-like_C"/>
</dbReference>
<comment type="similarity">
    <text evidence="8">Belongs to the peroxidase family.</text>
</comment>
<gene>
    <name evidence="12" type="ORF">SCF082_LOCUS45213</name>
</gene>
<evidence type="ECO:0000259" key="11">
    <source>
        <dbReference type="SMART" id="SM00865"/>
    </source>
</evidence>
<dbReference type="InterPro" id="IPR008280">
    <property type="entry name" value="Tub_FtsZ_C"/>
</dbReference>
<dbReference type="PRINTS" id="PR01161">
    <property type="entry name" value="TUBULIN"/>
</dbReference>
<comment type="caution">
    <text evidence="12">The sequence shown here is derived from an EMBL/GenBank/DDBJ whole genome shotgun (WGS) entry which is preliminary data.</text>
</comment>
<dbReference type="SMART" id="SM00864">
    <property type="entry name" value="Tubulin"/>
    <property type="match status" value="1"/>
</dbReference>
<dbReference type="PRINTS" id="PR01163">
    <property type="entry name" value="BETATUBULIN"/>
</dbReference>
<dbReference type="PROSITE" id="PS00435">
    <property type="entry name" value="PEROXIDASE_1"/>
    <property type="match status" value="1"/>
</dbReference>
<evidence type="ECO:0000256" key="6">
    <source>
        <dbReference type="ARBA" id="ARBA00023134"/>
    </source>
</evidence>
<dbReference type="EMBL" id="CAXAMM010040929">
    <property type="protein sequence ID" value="CAK9096300.1"/>
    <property type="molecule type" value="Genomic_DNA"/>
</dbReference>
<keyword evidence="3" id="KW-0493">Microtubule</keyword>
<evidence type="ECO:0000256" key="4">
    <source>
        <dbReference type="ARBA" id="ARBA00022723"/>
    </source>
</evidence>
<evidence type="ECO:0000256" key="1">
    <source>
        <dbReference type="ARBA" id="ARBA00009636"/>
    </source>
</evidence>
<evidence type="ECO:0000256" key="7">
    <source>
        <dbReference type="ARBA" id="ARBA00030446"/>
    </source>
</evidence>
<keyword evidence="13" id="KW-1185">Reference proteome</keyword>
<keyword evidence="5" id="KW-0547">Nucleotide-binding</keyword>
<name>A0ABP0R6T4_9DINO</name>
<keyword evidence="4" id="KW-0479">Metal-binding</keyword>
<evidence type="ECO:0000256" key="3">
    <source>
        <dbReference type="ARBA" id="ARBA00022701"/>
    </source>
</evidence>